<dbReference type="Proteomes" id="UP000236630">
    <property type="component" value="Unassembled WGS sequence"/>
</dbReference>
<keyword evidence="3" id="KW-1185">Reference proteome</keyword>
<evidence type="ECO:0000313" key="3">
    <source>
        <dbReference type="Proteomes" id="UP000236630"/>
    </source>
</evidence>
<feature type="region of interest" description="Disordered" evidence="1">
    <location>
        <begin position="131"/>
        <end position="161"/>
    </location>
</feature>
<organism evidence="2 3">
    <name type="scientific">Citrus unshiu</name>
    <name type="common">Satsuma mandarin</name>
    <name type="synonym">Citrus nobilis var. unshiu</name>
    <dbReference type="NCBI Taxonomy" id="55188"/>
    <lineage>
        <taxon>Eukaryota</taxon>
        <taxon>Viridiplantae</taxon>
        <taxon>Streptophyta</taxon>
        <taxon>Embryophyta</taxon>
        <taxon>Tracheophyta</taxon>
        <taxon>Spermatophyta</taxon>
        <taxon>Magnoliopsida</taxon>
        <taxon>eudicotyledons</taxon>
        <taxon>Gunneridae</taxon>
        <taxon>Pentapetalae</taxon>
        <taxon>rosids</taxon>
        <taxon>malvids</taxon>
        <taxon>Sapindales</taxon>
        <taxon>Rutaceae</taxon>
        <taxon>Aurantioideae</taxon>
        <taxon>Citrus</taxon>
    </lineage>
</organism>
<gene>
    <name evidence="2" type="ORF">CUMW_176710</name>
</gene>
<proteinExistence type="predicted"/>
<accession>A0A2H5PYD7</accession>
<sequence length="161" mass="17960">MDHSLPLGQRRLTGPWVVSASRASAPSRPGSRAPSTKLRIEREKFRKTQIKHSPRKGSSVSPPPAPAAVKRRRLLALSDEEEEEEVVEKKSYKRKLVNDFDAVADDDDGLIGVTTRSKLLKGDDEVKEVSVSAEKTTKKAKNMMTDIRTSPRLARRGLKMK</sequence>
<name>A0A2H5PYD7_CITUN</name>
<evidence type="ECO:0000313" key="2">
    <source>
        <dbReference type="EMBL" id="GAY57085.1"/>
    </source>
</evidence>
<evidence type="ECO:0000256" key="1">
    <source>
        <dbReference type="SAM" id="MobiDB-lite"/>
    </source>
</evidence>
<dbReference type="EMBL" id="BDQV01000153">
    <property type="protein sequence ID" value="GAY57085.1"/>
    <property type="molecule type" value="Genomic_DNA"/>
</dbReference>
<comment type="caution">
    <text evidence="2">The sequence shown here is derived from an EMBL/GenBank/DDBJ whole genome shotgun (WGS) entry which is preliminary data.</text>
</comment>
<feature type="compositionally biased region" description="Low complexity" evidence="1">
    <location>
        <begin position="19"/>
        <end position="35"/>
    </location>
</feature>
<feature type="region of interest" description="Disordered" evidence="1">
    <location>
        <begin position="1"/>
        <end position="69"/>
    </location>
</feature>
<dbReference type="AlphaFoldDB" id="A0A2H5PYD7"/>
<protein>
    <submittedName>
        <fullName evidence="2">Uncharacterized protein</fullName>
    </submittedName>
</protein>
<reference evidence="2 3" key="1">
    <citation type="journal article" date="2017" name="Front. Genet.">
        <title>Draft sequencing of the heterozygous diploid genome of Satsuma (Citrus unshiu Marc.) using a hybrid assembly approach.</title>
        <authorList>
            <person name="Shimizu T."/>
            <person name="Tanizawa Y."/>
            <person name="Mochizuki T."/>
            <person name="Nagasaki H."/>
            <person name="Yoshioka T."/>
            <person name="Toyoda A."/>
            <person name="Fujiyama A."/>
            <person name="Kaminuma E."/>
            <person name="Nakamura Y."/>
        </authorList>
    </citation>
    <scope>NUCLEOTIDE SEQUENCE [LARGE SCALE GENOMIC DNA]</scope>
    <source>
        <strain evidence="3">cv. Miyagawa wase</strain>
    </source>
</reference>